<evidence type="ECO:0008006" key="3">
    <source>
        <dbReference type="Google" id="ProtNLM"/>
    </source>
</evidence>
<accession>A0ABV2SUF0</accession>
<dbReference type="RefSeq" id="WP_354615182.1">
    <property type="nucleotide sequence ID" value="NZ_JBEXAE010000003.1"/>
</dbReference>
<dbReference type="EMBL" id="JBEXAE010000003">
    <property type="protein sequence ID" value="MET6990790.1"/>
    <property type="molecule type" value="Genomic_DNA"/>
</dbReference>
<reference evidence="1 2" key="1">
    <citation type="submission" date="2024-07" db="EMBL/GenBank/DDBJ databases">
        <title>The genome sequence of type strain Sediminicola arcticus GDMCC 1.2805.</title>
        <authorList>
            <person name="Liu Y."/>
        </authorList>
    </citation>
    <scope>NUCLEOTIDE SEQUENCE [LARGE SCALE GENOMIC DNA]</scope>
    <source>
        <strain evidence="1 2">GDMCC 1.2805</strain>
    </source>
</reference>
<evidence type="ECO:0000313" key="1">
    <source>
        <dbReference type="EMBL" id="MET6990790.1"/>
    </source>
</evidence>
<protein>
    <recommendedName>
        <fullName evidence="3">ASCH domain-containing protein</fullName>
    </recommendedName>
</protein>
<comment type="caution">
    <text evidence="1">The sequence shown here is derived from an EMBL/GenBank/DDBJ whole genome shotgun (WGS) entry which is preliminary data.</text>
</comment>
<organism evidence="1 2">
    <name type="scientific">Sediminicola arcticus</name>
    <dbReference type="NCBI Taxonomy" id="1574308"/>
    <lineage>
        <taxon>Bacteria</taxon>
        <taxon>Pseudomonadati</taxon>
        <taxon>Bacteroidota</taxon>
        <taxon>Flavobacteriia</taxon>
        <taxon>Flavobacteriales</taxon>
        <taxon>Flavobacteriaceae</taxon>
        <taxon>Sediminicola</taxon>
    </lineage>
</organism>
<dbReference type="Proteomes" id="UP001549799">
    <property type="component" value="Unassembled WGS sequence"/>
</dbReference>
<gene>
    <name evidence="1" type="ORF">ABXZ36_09040</name>
</gene>
<proteinExistence type="predicted"/>
<keyword evidence="2" id="KW-1185">Reference proteome</keyword>
<evidence type="ECO:0000313" key="2">
    <source>
        <dbReference type="Proteomes" id="UP001549799"/>
    </source>
</evidence>
<name>A0ABV2SUF0_9FLAO</name>
<sequence length="90" mass="10634">MYISKVWIHKSVEELSNNSGRFWINYTFLNEPKAGDIIKVTNEMAEDIADKELWKREYGPGNYIVQTVANIFDEKIHDEFSFCLMILKEK</sequence>